<dbReference type="EMBL" id="OR769218">
    <property type="protein sequence ID" value="WQJ54093.1"/>
    <property type="molecule type" value="Genomic_DNA"/>
</dbReference>
<proteinExistence type="predicted"/>
<organism evidence="1 2">
    <name type="scientific">phage Lak_Megaphage_RVC_AP1_GC26</name>
    <dbReference type="NCBI Taxonomy" id="3109224"/>
    <lineage>
        <taxon>Viruses</taxon>
        <taxon>Duplodnaviria</taxon>
        <taxon>Heunggongvirae</taxon>
        <taxon>Uroviricota</taxon>
        <taxon>Caudoviricetes</taxon>
        <taxon>Caudoviricetes code 15 clade</taxon>
    </lineage>
</organism>
<sequence>MITDQEILSYFLKSNGHVNVQRLTNISEEYKEYLDNRYTDSQSLRETIKRIQYNVYLCIANKIINKMQTILFLTYIQIRITN</sequence>
<evidence type="ECO:0000313" key="2">
    <source>
        <dbReference type="Proteomes" id="UP001346559"/>
    </source>
</evidence>
<name>A0ABZ0Z4F2_9CAUD</name>
<evidence type="ECO:0000313" key="1">
    <source>
        <dbReference type="EMBL" id="WQJ54093.1"/>
    </source>
</evidence>
<protein>
    <submittedName>
        <fullName evidence="1">Uncharacterized protein</fullName>
    </submittedName>
</protein>
<dbReference type="Proteomes" id="UP001346559">
    <property type="component" value="Segment"/>
</dbReference>
<reference evidence="1 2" key="1">
    <citation type="submission" date="2023-11" db="EMBL/GenBank/DDBJ databases">
        <authorList>
            <person name="Cook R."/>
            <person name="Crisci M."/>
            <person name="Pye H."/>
            <person name="Adriaenssens E."/>
            <person name="Santini J."/>
        </authorList>
    </citation>
    <scope>NUCLEOTIDE SEQUENCE [LARGE SCALE GENOMIC DNA]</scope>
    <source>
        <strain evidence="1">Lak_Megaphage_RVC_AP1_GC26</strain>
    </source>
</reference>
<accession>A0ABZ0Z4F2</accession>
<keyword evidence="2" id="KW-1185">Reference proteome</keyword>